<dbReference type="OrthoDB" id="9424252at2759"/>
<organism evidence="1 2">
    <name type="scientific">Thamnophis sirtalis</name>
    <dbReference type="NCBI Taxonomy" id="35019"/>
    <lineage>
        <taxon>Eukaryota</taxon>
        <taxon>Metazoa</taxon>
        <taxon>Chordata</taxon>
        <taxon>Craniata</taxon>
        <taxon>Vertebrata</taxon>
        <taxon>Euteleostomi</taxon>
        <taxon>Lepidosauria</taxon>
        <taxon>Squamata</taxon>
        <taxon>Bifurcata</taxon>
        <taxon>Unidentata</taxon>
        <taxon>Episquamata</taxon>
        <taxon>Toxicofera</taxon>
        <taxon>Serpentes</taxon>
        <taxon>Colubroidea</taxon>
        <taxon>Colubridae</taxon>
        <taxon>Natricinae</taxon>
        <taxon>Thamnophis</taxon>
    </lineage>
</organism>
<evidence type="ECO:0000313" key="1">
    <source>
        <dbReference type="Proteomes" id="UP000504617"/>
    </source>
</evidence>
<dbReference type="GeneID" id="106538030"/>
<keyword evidence="1" id="KW-1185">Reference proteome</keyword>
<dbReference type="PANTHER" id="PTHR14652">
    <property type="entry name" value="TYPE 2 DNA TOPOISOMERASE 6 SUBUNIT B-LIKE"/>
    <property type="match status" value="1"/>
</dbReference>
<evidence type="ECO:0000313" key="2">
    <source>
        <dbReference type="RefSeq" id="XP_013907875.1"/>
    </source>
</evidence>
<dbReference type="GO" id="GO:0042138">
    <property type="term" value="P:meiotic DNA double-strand break formation"/>
    <property type="evidence" value="ECO:0007669"/>
    <property type="project" value="InterPro"/>
</dbReference>
<gene>
    <name evidence="2" type="primary">LOC106538030</name>
</gene>
<dbReference type="AlphaFoldDB" id="A0A6I9XT21"/>
<dbReference type="InterPro" id="IPR028040">
    <property type="entry name" value="TopoVIB-like"/>
</dbReference>
<reference evidence="2" key="1">
    <citation type="submission" date="2025-08" db="UniProtKB">
        <authorList>
            <consortium name="RefSeq"/>
        </authorList>
    </citation>
    <scope>IDENTIFICATION</scope>
    <source>
        <tissue evidence="2">Skeletal muscle</tissue>
    </source>
</reference>
<dbReference type="PANTHER" id="PTHR14652:SF2">
    <property type="entry name" value="TYPE 2 DNA TOPOISOMERASE 6 SUBUNIT B-LIKE"/>
    <property type="match status" value="1"/>
</dbReference>
<dbReference type="Proteomes" id="UP000504617">
    <property type="component" value="Unplaced"/>
</dbReference>
<dbReference type="KEGG" id="tsr:106538030"/>
<accession>A0A6I9XT21</accession>
<protein>
    <submittedName>
        <fullName evidence="2">Uncharacterized protein C11orf80 homolog</fullName>
    </submittedName>
</protein>
<sequence>MLEGTIAVSLDIQDSPQRVNQLHCAAIIAAKGDLCRKLLSDLTFKEIESLLPFCQVGVLHGSGCPHESLLTMPFQLSFQLCEKSEILKEDSITLKQFIHRISLVHTTIKFHYCVKINGNTSAETYR</sequence>
<name>A0A6I9XT21_9SAUR</name>
<dbReference type="CTD" id="79703"/>
<dbReference type="RefSeq" id="XP_013907875.1">
    <property type="nucleotide sequence ID" value="XM_014052400.1"/>
</dbReference>
<proteinExistence type="predicted"/>